<dbReference type="SUPFAM" id="SSF90123">
    <property type="entry name" value="ABC transporter transmembrane region"/>
    <property type="match status" value="1"/>
</dbReference>
<keyword evidence="8" id="KW-1185">Reference proteome</keyword>
<comment type="subcellular location">
    <subcellularLocation>
        <location evidence="1">Membrane</location>
        <topology evidence="1">Multi-pass membrane protein</topology>
    </subcellularLocation>
</comment>
<protein>
    <recommendedName>
        <fullName evidence="6">ABC transmembrane type-1 domain-containing protein</fullName>
    </recommendedName>
</protein>
<dbReference type="GO" id="GO:0015421">
    <property type="term" value="F:ABC-type oligopeptide transporter activity"/>
    <property type="evidence" value="ECO:0007669"/>
    <property type="project" value="TreeGrafter"/>
</dbReference>
<evidence type="ECO:0000256" key="1">
    <source>
        <dbReference type="ARBA" id="ARBA00004141"/>
    </source>
</evidence>
<dbReference type="AlphaFoldDB" id="A0A3P6NMG4"/>
<dbReference type="CDD" id="cd18578">
    <property type="entry name" value="ABC_6TM_Pgp_ABCB1_D2_like"/>
    <property type="match status" value="1"/>
</dbReference>
<dbReference type="Proteomes" id="UP000282613">
    <property type="component" value="Unassembled WGS sequence"/>
</dbReference>
<evidence type="ECO:0000256" key="5">
    <source>
        <dbReference type="SAM" id="Phobius"/>
    </source>
</evidence>
<dbReference type="Gene3D" id="1.20.1560.10">
    <property type="entry name" value="ABC transporter type 1, transmembrane domain"/>
    <property type="match status" value="1"/>
</dbReference>
<keyword evidence="2 5" id="KW-0812">Transmembrane</keyword>
<accession>A0A3P6NMG4</accession>
<keyword evidence="4 5" id="KW-0472">Membrane</keyword>
<feature type="transmembrane region" description="Helical" evidence="5">
    <location>
        <begin position="202"/>
        <end position="219"/>
    </location>
</feature>
<dbReference type="GO" id="GO:0090374">
    <property type="term" value="P:oligopeptide export from mitochondrion"/>
    <property type="evidence" value="ECO:0007669"/>
    <property type="project" value="TreeGrafter"/>
</dbReference>
<feature type="domain" description="ABC transmembrane type-1" evidence="6">
    <location>
        <begin position="58"/>
        <end position="269"/>
    </location>
</feature>
<dbReference type="InterPro" id="IPR039421">
    <property type="entry name" value="Type_1_exporter"/>
</dbReference>
<evidence type="ECO:0000256" key="2">
    <source>
        <dbReference type="ARBA" id="ARBA00022692"/>
    </source>
</evidence>
<evidence type="ECO:0000313" key="8">
    <source>
        <dbReference type="Proteomes" id="UP000282613"/>
    </source>
</evidence>
<dbReference type="EMBL" id="UYRS01002208">
    <property type="protein sequence ID" value="VDK25652.1"/>
    <property type="molecule type" value="Genomic_DNA"/>
</dbReference>
<gene>
    <name evidence="7" type="ORF">TASK_LOCUS2614</name>
</gene>
<dbReference type="OrthoDB" id="6500128at2759"/>
<dbReference type="Pfam" id="PF00664">
    <property type="entry name" value="ABC_membrane"/>
    <property type="match status" value="1"/>
</dbReference>
<dbReference type="GO" id="GO:0005524">
    <property type="term" value="F:ATP binding"/>
    <property type="evidence" value="ECO:0007669"/>
    <property type="project" value="InterPro"/>
</dbReference>
<dbReference type="InterPro" id="IPR011527">
    <property type="entry name" value="ABC1_TM_dom"/>
</dbReference>
<evidence type="ECO:0000256" key="4">
    <source>
        <dbReference type="ARBA" id="ARBA00023136"/>
    </source>
</evidence>
<evidence type="ECO:0000313" key="7">
    <source>
        <dbReference type="EMBL" id="VDK25652.1"/>
    </source>
</evidence>
<organism evidence="7 8">
    <name type="scientific">Taenia asiatica</name>
    <name type="common">Asian tapeworm</name>
    <dbReference type="NCBI Taxonomy" id="60517"/>
    <lineage>
        <taxon>Eukaryota</taxon>
        <taxon>Metazoa</taxon>
        <taxon>Spiralia</taxon>
        <taxon>Lophotrochozoa</taxon>
        <taxon>Platyhelminthes</taxon>
        <taxon>Cestoda</taxon>
        <taxon>Eucestoda</taxon>
        <taxon>Cyclophyllidea</taxon>
        <taxon>Taeniidae</taxon>
        <taxon>Taenia</taxon>
    </lineage>
</organism>
<dbReference type="InterPro" id="IPR036640">
    <property type="entry name" value="ABC1_TM_sf"/>
</dbReference>
<sequence length="269" mass="29723">MGDSKRMLRGDSLRASKITDYDALSSDTDMSVSIKNKKPALLEVLAMNKPEWPYLSYGLVAIALSGVALPAFSLVYSEIYNLFPMTDAQAKRARTSFLSGIFAMLGFLRLFLTASGNAALGVSGARLTMRARRLFFKAILKQEVAWFDRPENQAGILTARLATEVQSLHRVTGTQLSTFLECISLMVSALVIAFYYNWALSLIALAFVPALFFAGTLQTRQISGDLGQNQVQGANVAQEAFTSYRTVAAYGLEQFIYEKFRTTSKRSKK</sequence>
<keyword evidence="3 5" id="KW-1133">Transmembrane helix</keyword>
<proteinExistence type="predicted"/>
<evidence type="ECO:0000256" key="3">
    <source>
        <dbReference type="ARBA" id="ARBA00022989"/>
    </source>
</evidence>
<dbReference type="PROSITE" id="PS50929">
    <property type="entry name" value="ABC_TM1F"/>
    <property type="match status" value="1"/>
</dbReference>
<feature type="transmembrane region" description="Helical" evidence="5">
    <location>
        <begin position="97"/>
        <end position="123"/>
    </location>
</feature>
<dbReference type="PANTHER" id="PTHR43394">
    <property type="entry name" value="ATP-DEPENDENT PERMEASE MDL1, MITOCHONDRIAL"/>
    <property type="match status" value="1"/>
</dbReference>
<dbReference type="GO" id="GO:0005743">
    <property type="term" value="C:mitochondrial inner membrane"/>
    <property type="evidence" value="ECO:0007669"/>
    <property type="project" value="TreeGrafter"/>
</dbReference>
<dbReference type="PANTHER" id="PTHR43394:SF18">
    <property type="entry name" value="ABC TRANSPORTER B FAMILY MEMBER 11-LIKE"/>
    <property type="match status" value="1"/>
</dbReference>
<reference evidence="7 8" key="1">
    <citation type="submission" date="2018-11" db="EMBL/GenBank/DDBJ databases">
        <authorList>
            <consortium name="Pathogen Informatics"/>
        </authorList>
    </citation>
    <scope>NUCLEOTIDE SEQUENCE [LARGE SCALE GENOMIC DNA]</scope>
</reference>
<evidence type="ECO:0000259" key="6">
    <source>
        <dbReference type="PROSITE" id="PS50929"/>
    </source>
</evidence>
<name>A0A3P6NMG4_TAEAS</name>
<feature type="transmembrane region" description="Helical" evidence="5">
    <location>
        <begin position="54"/>
        <end position="77"/>
    </location>
</feature>